<dbReference type="PANTHER" id="PTHR45266">
    <property type="entry name" value="OXALOACETATE DECARBOXYLASE ALPHA CHAIN"/>
    <property type="match status" value="1"/>
</dbReference>
<feature type="domain" description="Lipoyl-binding" evidence="2">
    <location>
        <begin position="83"/>
        <end position="161"/>
    </location>
</feature>
<comment type="caution">
    <text evidence="3">The sequence shown here is derived from an EMBL/GenBank/DDBJ whole genome shotgun (WGS) entry which is preliminary data.</text>
</comment>
<name>A0ABW3XX25_9FLAO</name>
<keyword evidence="1" id="KW-0092">Biotin</keyword>
<dbReference type="Gene3D" id="2.40.50.100">
    <property type="match status" value="1"/>
</dbReference>
<organism evidence="3 4">
    <name type="scientific">Namhaeicola litoreus</name>
    <dbReference type="NCBI Taxonomy" id="1052145"/>
    <lineage>
        <taxon>Bacteria</taxon>
        <taxon>Pseudomonadati</taxon>
        <taxon>Bacteroidota</taxon>
        <taxon>Flavobacteriia</taxon>
        <taxon>Flavobacteriales</taxon>
        <taxon>Flavobacteriaceae</taxon>
        <taxon>Namhaeicola</taxon>
    </lineage>
</organism>
<proteinExistence type="predicted"/>
<dbReference type="CDD" id="cd06850">
    <property type="entry name" value="biotinyl_domain"/>
    <property type="match status" value="1"/>
</dbReference>
<evidence type="ECO:0000259" key="2">
    <source>
        <dbReference type="PROSITE" id="PS50968"/>
    </source>
</evidence>
<sequence>MEQSYRITVNDSFELNISQAELNQINTVTNDYRKYHLLDDREAYKAEVLEKDFFNRHYKIDLNGNLYQIKIGHPLDLIIERMGFEMGAGKKSNVITAPMPGIIIDVKVAPGDEVEEGDILFILEAMKMENAISSPKKARVKRISAKKEDTVEKGKVIVELE</sequence>
<evidence type="ECO:0000313" key="4">
    <source>
        <dbReference type="Proteomes" id="UP001597201"/>
    </source>
</evidence>
<reference evidence="4" key="1">
    <citation type="journal article" date="2019" name="Int. J. Syst. Evol. Microbiol.">
        <title>The Global Catalogue of Microorganisms (GCM) 10K type strain sequencing project: providing services to taxonomists for standard genome sequencing and annotation.</title>
        <authorList>
            <consortium name="The Broad Institute Genomics Platform"/>
            <consortium name="The Broad Institute Genome Sequencing Center for Infectious Disease"/>
            <person name="Wu L."/>
            <person name="Ma J."/>
        </authorList>
    </citation>
    <scope>NUCLEOTIDE SEQUENCE [LARGE SCALE GENOMIC DNA]</scope>
    <source>
        <strain evidence="4">CCUG 61485</strain>
    </source>
</reference>
<dbReference type="SUPFAM" id="SSF51230">
    <property type="entry name" value="Single hybrid motif"/>
    <property type="match status" value="1"/>
</dbReference>
<protein>
    <submittedName>
        <fullName evidence="3">Acetyl-CoA carboxylase biotin carboxyl carrier protein subunit</fullName>
    </submittedName>
</protein>
<evidence type="ECO:0000313" key="3">
    <source>
        <dbReference type="EMBL" id="MFD1314114.1"/>
    </source>
</evidence>
<dbReference type="PROSITE" id="PS50968">
    <property type="entry name" value="BIOTINYL_LIPOYL"/>
    <property type="match status" value="1"/>
</dbReference>
<dbReference type="PROSITE" id="PS00188">
    <property type="entry name" value="BIOTIN"/>
    <property type="match status" value="1"/>
</dbReference>
<gene>
    <name evidence="3" type="ORF">ACFQ39_00675</name>
</gene>
<dbReference type="InterPro" id="IPR011053">
    <property type="entry name" value="Single_hybrid_motif"/>
</dbReference>
<dbReference type="InterPro" id="IPR000089">
    <property type="entry name" value="Biotin_lipoyl"/>
</dbReference>
<evidence type="ECO:0000256" key="1">
    <source>
        <dbReference type="ARBA" id="ARBA00023267"/>
    </source>
</evidence>
<dbReference type="InterPro" id="IPR001882">
    <property type="entry name" value="Biotin_BS"/>
</dbReference>
<keyword evidence="4" id="KW-1185">Reference proteome</keyword>
<accession>A0ABW3XX25</accession>
<dbReference type="EMBL" id="JBHTMY010000001">
    <property type="protein sequence ID" value="MFD1314114.1"/>
    <property type="molecule type" value="Genomic_DNA"/>
</dbReference>
<dbReference type="Pfam" id="PF00364">
    <property type="entry name" value="Biotin_lipoyl"/>
    <property type="match status" value="1"/>
</dbReference>
<dbReference type="PANTHER" id="PTHR45266:SF3">
    <property type="entry name" value="OXALOACETATE DECARBOXYLASE ALPHA CHAIN"/>
    <property type="match status" value="1"/>
</dbReference>
<dbReference type="RefSeq" id="WP_377175412.1">
    <property type="nucleotide sequence ID" value="NZ_JBHTMY010000001.1"/>
</dbReference>
<dbReference type="InterPro" id="IPR050709">
    <property type="entry name" value="Biotin_Carboxyl_Carrier/Decarb"/>
</dbReference>
<dbReference type="Proteomes" id="UP001597201">
    <property type="component" value="Unassembled WGS sequence"/>
</dbReference>